<dbReference type="InterPro" id="IPR005471">
    <property type="entry name" value="Tscrpt_reg_IclR_N"/>
</dbReference>
<dbReference type="PROSITE" id="PS51077">
    <property type="entry name" value="HTH_ICLR"/>
    <property type="match status" value="1"/>
</dbReference>
<organism evidence="7 8">
    <name type="scientific">Antrihabitans stalactiti</name>
    <dbReference type="NCBI Taxonomy" id="2584121"/>
    <lineage>
        <taxon>Bacteria</taxon>
        <taxon>Bacillati</taxon>
        <taxon>Actinomycetota</taxon>
        <taxon>Actinomycetes</taxon>
        <taxon>Mycobacteriales</taxon>
        <taxon>Nocardiaceae</taxon>
        <taxon>Antrihabitans</taxon>
    </lineage>
</organism>
<dbReference type="Pfam" id="PF09339">
    <property type="entry name" value="HTH_IclR"/>
    <property type="match status" value="1"/>
</dbReference>
<protein>
    <submittedName>
        <fullName evidence="7">ArsR family transcriptional regulator</fullName>
    </submittedName>
</protein>
<feature type="domain" description="HTH iclR-type" evidence="5">
    <location>
        <begin position="18"/>
        <end position="81"/>
    </location>
</feature>
<dbReference type="AlphaFoldDB" id="A0A848KQU5"/>
<reference evidence="7 8" key="2">
    <citation type="submission" date="2020-06" db="EMBL/GenBank/DDBJ databases">
        <title>Antribacter stalactiti gen. nov., sp. nov., a new member of the family Nacardiaceae isolated from a cave.</title>
        <authorList>
            <person name="Kim I.S."/>
        </authorList>
    </citation>
    <scope>NUCLEOTIDE SEQUENCE [LARGE SCALE GENOMIC DNA]</scope>
    <source>
        <strain evidence="7 8">YC2-7</strain>
    </source>
</reference>
<gene>
    <name evidence="7" type="ORF">FGL95_28395</name>
</gene>
<evidence type="ECO:0000259" key="6">
    <source>
        <dbReference type="PROSITE" id="PS51078"/>
    </source>
</evidence>
<evidence type="ECO:0000256" key="2">
    <source>
        <dbReference type="ARBA" id="ARBA00023125"/>
    </source>
</evidence>
<comment type="caution">
    <text evidence="7">The sequence shown here is derived from an EMBL/GenBank/DDBJ whole genome shotgun (WGS) entry which is preliminary data.</text>
</comment>
<dbReference type="InterPro" id="IPR029016">
    <property type="entry name" value="GAF-like_dom_sf"/>
</dbReference>
<dbReference type="PROSITE" id="PS51078">
    <property type="entry name" value="ICLR_ED"/>
    <property type="match status" value="1"/>
</dbReference>
<dbReference type="Gene3D" id="3.30.450.40">
    <property type="match status" value="1"/>
</dbReference>
<keyword evidence="8" id="KW-1185">Reference proteome</keyword>
<dbReference type="RefSeq" id="WP_169593775.1">
    <property type="nucleotide sequence ID" value="NZ_VCQU01000013.1"/>
</dbReference>
<sequence>MPGSEEALATSDGAARRSPPTERVVQVLDFLVDHRDRRYGLSELARELDISKPTCLGIVTALVDADYLTRDAVAKSYGLGPALITAGRAAQEGLATGPIPRRHLEQLSDRFVTTCTASAVIADRITILELTAPDGMVPTAKVGQVYPFAPPVGLMYVLWNGDDALESWLAREPALPTRLDRSRLRRVVDHCRSTGYLVETLTDMGRRLHNAMAGVDARDLPPELREVLGEMVSSLGERVYLEGDDDGSHPVSLIAAPTYDADGKQALVLTLYVGSSIDQREITRRGRALVETADEITAAAGGRKPPPVRGIVR</sequence>
<feature type="domain" description="IclR-ED" evidence="6">
    <location>
        <begin position="82"/>
        <end position="302"/>
    </location>
</feature>
<evidence type="ECO:0000313" key="7">
    <source>
        <dbReference type="EMBL" id="NMN98962.1"/>
    </source>
</evidence>
<dbReference type="InterPro" id="IPR036388">
    <property type="entry name" value="WH-like_DNA-bd_sf"/>
</dbReference>
<dbReference type="SMART" id="SM00346">
    <property type="entry name" value="HTH_ICLR"/>
    <property type="match status" value="1"/>
</dbReference>
<dbReference type="GO" id="GO:0003700">
    <property type="term" value="F:DNA-binding transcription factor activity"/>
    <property type="evidence" value="ECO:0007669"/>
    <property type="project" value="TreeGrafter"/>
</dbReference>
<name>A0A848KQU5_9NOCA</name>
<dbReference type="InterPro" id="IPR036390">
    <property type="entry name" value="WH_DNA-bd_sf"/>
</dbReference>
<dbReference type="PANTHER" id="PTHR30136:SF24">
    <property type="entry name" value="HTH-TYPE TRANSCRIPTIONAL REPRESSOR ALLR"/>
    <property type="match status" value="1"/>
</dbReference>
<reference evidence="7 8" key="1">
    <citation type="submission" date="2019-05" db="EMBL/GenBank/DDBJ databases">
        <authorList>
            <person name="Lee S.D."/>
        </authorList>
    </citation>
    <scope>NUCLEOTIDE SEQUENCE [LARGE SCALE GENOMIC DNA]</scope>
    <source>
        <strain evidence="7 8">YC2-7</strain>
    </source>
</reference>
<keyword evidence="1" id="KW-0805">Transcription regulation</keyword>
<dbReference type="InterPro" id="IPR014757">
    <property type="entry name" value="Tscrpt_reg_IclR_C"/>
</dbReference>
<dbReference type="SUPFAM" id="SSF55781">
    <property type="entry name" value="GAF domain-like"/>
    <property type="match status" value="1"/>
</dbReference>
<keyword evidence="2" id="KW-0238">DNA-binding</keyword>
<dbReference type="Proteomes" id="UP000535543">
    <property type="component" value="Unassembled WGS sequence"/>
</dbReference>
<keyword evidence="3" id="KW-0804">Transcription</keyword>
<evidence type="ECO:0000313" key="8">
    <source>
        <dbReference type="Proteomes" id="UP000535543"/>
    </source>
</evidence>
<feature type="region of interest" description="Disordered" evidence="4">
    <location>
        <begin position="1"/>
        <end position="20"/>
    </location>
</feature>
<evidence type="ECO:0000256" key="4">
    <source>
        <dbReference type="SAM" id="MobiDB-lite"/>
    </source>
</evidence>
<dbReference type="GO" id="GO:0045892">
    <property type="term" value="P:negative regulation of DNA-templated transcription"/>
    <property type="evidence" value="ECO:0007669"/>
    <property type="project" value="TreeGrafter"/>
</dbReference>
<accession>A0A848KQU5</accession>
<dbReference type="EMBL" id="VCQU01000013">
    <property type="protein sequence ID" value="NMN98962.1"/>
    <property type="molecule type" value="Genomic_DNA"/>
</dbReference>
<dbReference type="GO" id="GO:0003677">
    <property type="term" value="F:DNA binding"/>
    <property type="evidence" value="ECO:0007669"/>
    <property type="project" value="UniProtKB-KW"/>
</dbReference>
<evidence type="ECO:0000256" key="3">
    <source>
        <dbReference type="ARBA" id="ARBA00023163"/>
    </source>
</evidence>
<evidence type="ECO:0000256" key="1">
    <source>
        <dbReference type="ARBA" id="ARBA00023015"/>
    </source>
</evidence>
<evidence type="ECO:0000259" key="5">
    <source>
        <dbReference type="PROSITE" id="PS51077"/>
    </source>
</evidence>
<dbReference type="PANTHER" id="PTHR30136">
    <property type="entry name" value="HELIX-TURN-HELIX TRANSCRIPTIONAL REGULATOR, ICLR FAMILY"/>
    <property type="match status" value="1"/>
</dbReference>
<dbReference type="InterPro" id="IPR050707">
    <property type="entry name" value="HTH_MetabolicPath_Reg"/>
</dbReference>
<dbReference type="SUPFAM" id="SSF46785">
    <property type="entry name" value="Winged helix' DNA-binding domain"/>
    <property type="match status" value="1"/>
</dbReference>
<dbReference type="Gene3D" id="1.10.10.10">
    <property type="entry name" value="Winged helix-like DNA-binding domain superfamily/Winged helix DNA-binding domain"/>
    <property type="match status" value="1"/>
</dbReference>
<proteinExistence type="predicted"/>